<dbReference type="InterPro" id="IPR004794">
    <property type="entry name" value="Eubact_RibD"/>
</dbReference>
<evidence type="ECO:0000313" key="10">
    <source>
        <dbReference type="EMBL" id="CAB4548174.1"/>
    </source>
</evidence>
<dbReference type="InterPro" id="IPR024072">
    <property type="entry name" value="DHFR-like_dom_sf"/>
</dbReference>
<dbReference type="GO" id="GO:0008835">
    <property type="term" value="F:diaminohydroxyphosphoribosylaminopyrimidine deaminase activity"/>
    <property type="evidence" value="ECO:0007669"/>
    <property type="project" value="InterPro"/>
</dbReference>
<dbReference type="Pfam" id="PF01872">
    <property type="entry name" value="RibD_C"/>
    <property type="match status" value="1"/>
</dbReference>
<keyword evidence="5" id="KW-0862">Zinc</keyword>
<dbReference type="PANTHER" id="PTHR38011">
    <property type="entry name" value="DIHYDROFOLATE REDUCTASE FAMILY PROTEIN (AFU_ORTHOLOGUE AFUA_8G06820)"/>
    <property type="match status" value="1"/>
</dbReference>
<gene>
    <name evidence="10" type="ORF">UFOPK1537_00126</name>
</gene>
<evidence type="ECO:0000256" key="5">
    <source>
        <dbReference type="ARBA" id="ARBA00022833"/>
    </source>
</evidence>
<dbReference type="Gene3D" id="3.40.140.10">
    <property type="entry name" value="Cytidine Deaminase, domain 2"/>
    <property type="match status" value="1"/>
</dbReference>
<dbReference type="InterPro" id="IPR016192">
    <property type="entry name" value="APOBEC/CMP_deaminase_Zn-bd"/>
</dbReference>
<reference evidence="10" key="1">
    <citation type="submission" date="2020-05" db="EMBL/GenBank/DDBJ databases">
        <authorList>
            <person name="Chiriac C."/>
            <person name="Salcher M."/>
            <person name="Ghai R."/>
            <person name="Kavagutti S V."/>
        </authorList>
    </citation>
    <scope>NUCLEOTIDE SEQUENCE</scope>
</reference>
<dbReference type="UniPathway" id="UPA00275">
    <property type="reaction ID" value="UER00401"/>
</dbReference>
<dbReference type="PANTHER" id="PTHR38011:SF7">
    <property type="entry name" value="2,5-DIAMINO-6-RIBOSYLAMINO-4(3H)-PYRIMIDINONE 5'-PHOSPHATE REDUCTASE"/>
    <property type="match status" value="1"/>
</dbReference>
<comment type="pathway">
    <text evidence="1">Cofactor biosynthesis; riboflavin biosynthesis; 5-amino-6-(D-ribitylamino)uracil from GTP: step 2/4.</text>
</comment>
<keyword evidence="3" id="KW-0686">Riboflavin biosynthesis</keyword>
<name>A0A6J6CAG2_9ZZZZ</name>
<dbReference type="PROSITE" id="PS00903">
    <property type="entry name" value="CYT_DCMP_DEAMINASES_1"/>
    <property type="match status" value="1"/>
</dbReference>
<dbReference type="GO" id="GO:0008703">
    <property type="term" value="F:5-amino-6-(5-phosphoribosylamino)uracil reductase activity"/>
    <property type="evidence" value="ECO:0007669"/>
    <property type="project" value="InterPro"/>
</dbReference>
<dbReference type="Gene3D" id="3.40.430.10">
    <property type="entry name" value="Dihydrofolate Reductase, subunit A"/>
    <property type="match status" value="1"/>
</dbReference>
<dbReference type="CDD" id="cd01284">
    <property type="entry name" value="Riboflavin_deaminase-reductase"/>
    <property type="match status" value="1"/>
</dbReference>
<organism evidence="10">
    <name type="scientific">freshwater metagenome</name>
    <dbReference type="NCBI Taxonomy" id="449393"/>
    <lineage>
        <taxon>unclassified sequences</taxon>
        <taxon>metagenomes</taxon>
        <taxon>ecological metagenomes</taxon>
    </lineage>
</organism>
<evidence type="ECO:0000256" key="6">
    <source>
        <dbReference type="ARBA" id="ARBA00022857"/>
    </source>
</evidence>
<evidence type="ECO:0000256" key="8">
    <source>
        <dbReference type="ARBA" id="ARBA00023268"/>
    </source>
</evidence>
<evidence type="ECO:0000256" key="2">
    <source>
        <dbReference type="ARBA" id="ARBA00004910"/>
    </source>
</evidence>
<comment type="pathway">
    <text evidence="2">Cofactor biosynthesis; riboflavin biosynthesis; 5-amino-6-(D-ribitylamino)uracil from GTP: step 3/4.</text>
</comment>
<dbReference type="PROSITE" id="PS51747">
    <property type="entry name" value="CYT_DCMP_DEAMINASES_2"/>
    <property type="match status" value="1"/>
</dbReference>
<feature type="domain" description="CMP/dCMP-type deaminase" evidence="9">
    <location>
        <begin position="4"/>
        <end position="129"/>
    </location>
</feature>
<sequence>MTKLSLDDAMNRALELALHGPIKGVNPQVGAVILDAAGEIIGEGYHKGSGTDHAEVVALKNALAGQPKLPPGATAVVTLEPCNHTGKTGPCSQALISAGISKVVFASSDPGDQSSGGAKTLRDAGIEVVSGFHADEADQQSRVWLTSAKNKRPFVTLKWASSLDSRAAAQDGSSKWISGTESRQDAHNFRSQVDAIMIGTGTALIDDPELTARKSDGSLFENQPLRVVVGERELPAELRVFNEDAQTITLKTHSIHGALSELYEEGIKHVLVEGGPTLASRFIQMDLVDEFVVYLAPKLLGGDKLAIGSIDVPSIDKAKELEFVEVKTLGNDIQIIARPKGRS</sequence>
<keyword evidence="4" id="KW-0479">Metal-binding</keyword>
<dbReference type="SUPFAM" id="SSF53927">
    <property type="entry name" value="Cytidine deaminase-like"/>
    <property type="match status" value="1"/>
</dbReference>
<evidence type="ECO:0000256" key="3">
    <source>
        <dbReference type="ARBA" id="ARBA00022619"/>
    </source>
</evidence>
<dbReference type="InterPro" id="IPR002734">
    <property type="entry name" value="RibDG_C"/>
</dbReference>
<evidence type="ECO:0000256" key="7">
    <source>
        <dbReference type="ARBA" id="ARBA00023002"/>
    </source>
</evidence>
<dbReference type="SUPFAM" id="SSF53597">
    <property type="entry name" value="Dihydrofolate reductase-like"/>
    <property type="match status" value="1"/>
</dbReference>
<proteinExistence type="predicted"/>
<dbReference type="AlphaFoldDB" id="A0A6J6CAG2"/>
<evidence type="ECO:0000259" key="9">
    <source>
        <dbReference type="PROSITE" id="PS51747"/>
    </source>
</evidence>
<dbReference type="Pfam" id="PF00383">
    <property type="entry name" value="dCMP_cyt_deam_1"/>
    <property type="match status" value="1"/>
</dbReference>
<dbReference type="GO" id="GO:0009231">
    <property type="term" value="P:riboflavin biosynthetic process"/>
    <property type="evidence" value="ECO:0007669"/>
    <property type="project" value="UniProtKB-UniPathway"/>
</dbReference>
<dbReference type="InterPro" id="IPR002125">
    <property type="entry name" value="CMP_dCMP_dom"/>
</dbReference>
<dbReference type="EMBL" id="CAEZSX010000009">
    <property type="protein sequence ID" value="CAB4548174.1"/>
    <property type="molecule type" value="Genomic_DNA"/>
</dbReference>
<dbReference type="PIRSF" id="PIRSF006769">
    <property type="entry name" value="RibD"/>
    <property type="match status" value="1"/>
</dbReference>
<dbReference type="NCBIfam" id="TIGR00326">
    <property type="entry name" value="eubact_ribD"/>
    <property type="match status" value="1"/>
</dbReference>
<dbReference type="GO" id="GO:0008270">
    <property type="term" value="F:zinc ion binding"/>
    <property type="evidence" value="ECO:0007669"/>
    <property type="project" value="InterPro"/>
</dbReference>
<keyword evidence="8" id="KW-0511">Multifunctional enzyme</keyword>
<accession>A0A6J6CAG2</accession>
<keyword evidence="6" id="KW-0521">NADP</keyword>
<protein>
    <submittedName>
        <fullName evidence="10">Unannotated protein</fullName>
    </submittedName>
</protein>
<evidence type="ECO:0000256" key="4">
    <source>
        <dbReference type="ARBA" id="ARBA00022723"/>
    </source>
</evidence>
<evidence type="ECO:0000256" key="1">
    <source>
        <dbReference type="ARBA" id="ARBA00004882"/>
    </source>
</evidence>
<dbReference type="InterPro" id="IPR016193">
    <property type="entry name" value="Cytidine_deaminase-like"/>
</dbReference>
<keyword evidence="7" id="KW-0560">Oxidoreductase</keyword>
<dbReference type="InterPro" id="IPR050765">
    <property type="entry name" value="Riboflavin_Biosynth_HTPR"/>
</dbReference>